<dbReference type="GO" id="GO:0005615">
    <property type="term" value="C:extracellular space"/>
    <property type="evidence" value="ECO:0007669"/>
    <property type="project" value="TreeGrafter"/>
</dbReference>
<evidence type="ECO:0000259" key="6">
    <source>
        <dbReference type="Pfam" id="PF00082"/>
    </source>
</evidence>
<comment type="similarity">
    <text evidence="1 5">Belongs to the peptidase S8 family.</text>
</comment>
<dbReference type="RefSeq" id="WP_109621005.1">
    <property type="nucleotide sequence ID" value="NZ_QGDO01000006.1"/>
</dbReference>
<evidence type="ECO:0000313" key="8">
    <source>
        <dbReference type="Proteomes" id="UP000245535"/>
    </source>
</evidence>
<evidence type="ECO:0000256" key="3">
    <source>
        <dbReference type="ARBA" id="ARBA00022801"/>
    </source>
</evidence>
<dbReference type="GO" id="GO:0004252">
    <property type="term" value="F:serine-type endopeptidase activity"/>
    <property type="evidence" value="ECO:0007669"/>
    <property type="project" value="InterPro"/>
</dbReference>
<keyword evidence="4" id="KW-0720">Serine protease</keyword>
<sequence>MMKFFLRTLTVISLVIIGFSCSQQEELKQTTNTNLSDYIINLSSDFEGDLTGLSNVLGLDESAITANYDLLNTVVVKLTEEQADRLAGHQLVDAISLDEKVEFDFSQTINTANVSSVNSGFPCELPDFYADEYIGPGMKNKAWILSTGINDHKDLNVNRALEANFIGGSNYDIYGHGTAIAGIVAGKIYGIAKGAEVVSVKVLTDAGSGSTSGIIDALNYTVGQIINTGTADVIVLPIGGGKNSALNSAVNAVSAAGIRVVVPAGNSNSNACNFSPASAEGDNVYTVGAVDYSNTLAPYSNWGICIDLVAPGGPYTTLSNTSTNGYSTAYGTSYASAYVGGLFLHTLPGDTLPTSDDYNKRGTPTVAPSIVQCK</sequence>
<accession>A0A315Z5L5</accession>
<reference evidence="7 8" key="1">
    <citation type="submission" date="2018-03" db="EMBL/GenBank/DDBJ databases">
        <title>Genomic Encyclopedia of Archaeal and Bacterial Type Strains, Phase II (KMG-II): from individual species to whole genera.</title>
        <authorList>
            <person name="Goeker M."/>
        </authorList>
    </citation>
    <scope>NUCLEOTIDE SEQUENCE [LARGE SCALE GENOMIC DNA]</scope>
    <source>
        <strain evidence="7 8">DSM 28229</strain>
    </source>
</reference>
<dbReference type="Gene3D" id="3.40.50.200">
    <property type="entry name" value="Peptidase S8/S53 domain"/>
    <property type="match status" value="1"/>
</dbReference>
<evidence type="ECO:0000256" key="2">
    <source>
        <dbReference type="ARBA" id="ARBA00022670"/>
    </source>
</evidence>
<dbReference type="PANTHER" id="PTHR43806:SF11">
    <property type="entry name" value="CEREVISIN-RELATED"/>
    <property type="match status" value="1"/>
</dbReference>
<dbReference type="GO" id="GO:0006508">
    <property type="term" value="P:proteolysis"/>
    <property type="evidence" value="ECO:0007669"/>
    <property type="project" value="UniProtKB-KW"/>
</dbReference>
<dbReference type="PROSITE" id="PS00137">
    <property type="entry name" value="SUBTILASE_HIS"/>
    <property type="match status" value="1"/>
</dbReference>
<keyword evidence="3" id="KW-0378">Hydrolase</keyword>
<dbReference type="InterPro" id="IPR050131">
    <property type="entry name" value="Peptidase_S8_subtilisin-like"/>
</dbReference>
<comment type="caution">
    <text evidence="5">Lacks conserved residue(s) required for the propagation of feature annotation.</text>
</comment>
<keyword evidence="8" id="KW-1185">Reference proteome</keyword>
<gene>
    <name evidence="7" type="ORF">BC781_10694</name>
</gene>
<dbReference type="Proteomes" id="UP000245535">
    <property type="component" value="Unassembled WGS sequence"/>
</dbReference>
<feature type="domain" description="Peptidase S8/S53" evidence="6">
    <location>
        <begin position="150"/>
        <end position="343"/>
    </location>
</feature>
<organism evidence="7 8">
    <name type="scientific">Sediminitomix flava</name>
    <dbReference type="NCBI Taxonomy" id="379075"/>
    <lineage>
        <taxon>Bacteria</taxon>
        <taxon>Pseudomonadati</taxon>
        <taxon>Bacteroidota</taxon>
        <taxon>Cytophagia</taxon>
        <taxon>Cytophagales</taxon>
        <taxon>Flammeovirgaceae</taxon>
        <taxon>Sediminitomix</taxon>
    </lineage>
</organism>
<evidence type="ECO:0000256" key="1">
    <source>
        <dbReference type="ARBA" id="ARBA00011073"/>
    </source>
</evidence>
<dbReference type="InterPro" id="IPR034193">
    <property type="entry name" value="PCSK9_ProteinaseK-like"/>
</dbReference>
<dbReference type="PROSITE" id="PS51892">
    <property type="entry name" value="SUBTILASE"/>
    <property type="match status" value="1"/>
</dbReference>
<dbReference type="PROSITE" id="PS51257">
    <property type="entry name" value="PROKAR_LIPOPROTEIN"/>
    <property type="match status" value="1"/>
</dbReference>
<dbReference type="OrthoDB" id="9798386at2"/>
<dbReference type="InterPro" id="IPR022398">
    <property type="entry name" value="Peptidase_S8_His-AS"/>
</dbReference>
<evidence type="ECO:0000256" key="5">
    <source>
        <dbReference type="PROSITE-ProRule" id="PRU01240"/>
    </source>
</evidence>
<dbReference type="InterPro" id="IPR036852">
    <property type="entry name" value="Peptidase_S8/S53_dom_sf"/>
</dbReference>
<dbReference type="EMBL" id="QGDO01000006">
    <property type="protein sequence ID" value="PWJ39193.1"/>
    <property type="molecule type" value="Genomic_DNA"/>
</dbReference>
<dbReference type="CDD" id="cd04077">
    <property type="entry name" value="Peptidases_S8_PCSK9_ProteinaseK_like"/>
    <property type="match status" value="1"/>
</dbReference>
<dbReference type="SUPFAM" id="SSF52743">
    <property type="entry name" value="Subtilisin-like"/>
    <property type="match status" value="1"/>
</dbReference>
<dbReference type="Pfam" id="PF00082">
    <property type="entry name" value="Peptidase_S8"/>
    <property type="match status" value="1"/>
</dbReference>
<comment type="caution">
    <text evidence="7">The sequence shown here is derived from an EMBL/GenBank/DDBJ whole genome shotgun (WGS) entry which is preliminary data.</text>
</comment>
<dbReference type="AlphaFoldDB" id="A0A315Z5L5"/>
<protein>
    <submittedName>
        <fullName evidence="7">Subtilase family protein</fullName>
    </submittedName>
</protein>
<dbReference type="InterPro" id="IPR000209">
    <property type="entry name" value="Peptidase_S8/S53_dom"/>
</dbReference>
<dbReference type="PANTHER" id="PTHR43806">
    <property type="entry name" value="PEPTIDASE S8"/>
    <property type="match status" value="1"/>
</dbReference>
<keyword evidence="2" id="KW-0645">Protease</keyword>
<evidence type="ECO:0000256" key="4">
    <source>
        <dbReference type="ARBA" id="ARBA00022825"/>
    </source>
</evidence>
<name>A0A315Z5L5_SEDFL</name>
<evidence type="ECO:0000313" key="7">
    <source>
        <dbReference type="EMBL" id="PWJ39193.1"/>
    </source>
</evidence>
<proteinExistence type="inferred from homology"/>